<dbReference type="Gene3D" id="2.10.220.10">
    <property type="entry name" value="Hormone Receptor, Insulin-like Growth Factor Receptor 1, Chain A, domain 2"/>
    <property type="match status" value="3"/>
</dbReference>
<dbReference type="InterPro" id="IPR009030">
    <property type="entry name" value="Growth_fac_rcpt_cys_sf"/>
</dbReference>
<dbReference type="AlphaFoldDB" id="A0A3B4Z825"/>
<evidence type="ECO:0000313" key="1">
    <source>
        <dbReference type="Ensembl" id="ENSSPAP00000004928.1"/>
    </source>
</evidence>
<dbReference type="CDD" id="cd00064">
    <property type="entry name" value="FU"/>
    <property type="match status" value="2"/>
</dbReference>
<reference evidence="1" key="1">
    <citation type="submission" date="2023-09" db="UniProtKB">
        <authorList>
            <consortium name="Ensembl"/>
        </authorList>
    </citation>
    <scope>IDENTIFICATION</scope>
</reference>
<dbReference type="PANTHER" id="PTHR15332:SF175">
    <property type="entry name" value="PROPROTEIN CONVERTASE SUBTILISIN_KEXIN TYPE 5-LIKE"/>
    <property type="match status" value="1"/>
</dbReference>
<dbReference type="GeneTree" id="ENSGT00940000176108"/>
<dbReference type="PANTHER" id="PTHR15332">
    <property type="entry name" value="PROPROTEIN CONVERTASE SUBTILISIN_KEXIN TYPE 5-LIKE"/>
    <property type="match status" value="1"/>
</dbReference>
<dbReference type="SUPFAM" id="SSF57184">
    <property type="entry name" value="Growth factor receptor domain"/>
    <property type="match status" value="2"/>
</dbReference>
<dbReference type="InterPro" id="IPR006212">
    <property type="entry name" value="Furin_repeat"/>
</dbReference>
<dbReference type="Ensembl" id="ENSSPAT00000005025.1">
    <property type="protein sequence ID" value="ENSSPAP00000004928.1"/>
    <property type="gene ID" value="ENSSPAG00000003820.1"/>
</dbReference>
<name>A0A3B4Z825_9TELE</name>
<proteinExistence type="predicted"/>
<protein>
    <submittedName>
        <fullName evidence="1">Uncharacterized protein</fullName>
    </submittedName>
</protein>
<accession>A0A3B4Z825</accession>
<dbReference type="STRING" id="144197.ENSSPAP00000004928"/>
<sequence>DECVRCHTDCATCDGPGFDDCIECRQKKAVRRNGERKDATGHCVWFRQCSLQSYVDQNGDCQQCHKLCHRCSGPGKDHCLGCNEPYFLMNNTCVQECPVGYYADKDVRVCARCHFSCQSCVGRHSVECLACKAGFFKQGSNCVETYILSHFQSLWKCWGHSNRNCLSCREGYVYLKQQGQCLQRCPPGYYLGSQSTTCHKCHPTCKTCSGKGSLSWLVSFFVRFPYC</sequence>
<organism evidence="1">
    <name type="scientific">Stegastes partitus</name>
    <name type="common">bicolor damselfish</name>
    <dbReference type="NCBI Taxonomy" id="144197"/>
    <lineage>
        <taxon>Eukaryota</taxon>
        <taxon>Metazoa</taxon>
        <taxon>Chordata</taxon>
        <taxon>Craniata</taxon>
        <taxon>Vertebrata</taxon>
        <taxon>Euteleostomi</taxon>
        <taxon>Actinopterygii</taxon>
        <taxon>Neopterygii</taxon>
        <taxon>Teleostei</taxon>
        <taxon>Neoteleostei</taxon>
        <taxon>Acanthomorphata</taxon>
        <taxon>Ovalentaria</taxon>
        <taxon>Pomacentridae</taxon>
        <taxon>Stegastes</taxon>
    </lineage>
</organism>
<dbReference type="SMART" id="SM00261">
    <property type="entry name" value="FU"/>
    <property type="match status" value="5"/>
</dbReference>